<accession>A0ABS8GWU4</accession>
<gene>
    <name evidence="2" type="ORF">LLW17_16905</name>
</gene>
<keyword evidence="1" id="KW-1133">Transmembrane helix</keyword>
<organism evidence="2 3">
    <name type="scientific">Leeuwenhoekiella parthenopeia</name>
    <dbReference type="NCBI Taxonomy" id="2890320"/>
    <lineage>
        <taxon>Bacteria</taxon>
        <taxon>Pseudomonadati</taxon>
        <taxon>Bacteroidota</taxon>
        <taxon>Flavobacteriia</taxon>
        <taxon>Flavobacteriales</taxon>
        <taxon>Flavobacteriaceae</taxon>
        <taxon>Leeuwenhoekiella</taxon>
    </lineage>
</organism>
<feature type="transmembrane region" description="Helical" evidence="1">
    <location>
        <begin position="39"/>
        <end position="61"/>
    </location>
</feature>
<evidence type="ECO:0000313" key="3">
    <source>
        <dbReference type="Proteomes" id="UP001197770"/>
    </source>
</evidence>
<keyword evidence="1" id="KW-0812">Transmembrane</keyword>
<sequence length="94" mass="10508">MKSYAVYRNIRKRAVIFGLPVSLFAVQMCALIASLLIVIFSFSMLTILVALVINVLLYVCLSRLQGLMQFLQFASAFPSLISTKQNTGISYDHD</sequence>
<dbReference type="EMBL" id="JAJGMW010000029">
    <property type="protein sequence ID" value="MCC4214407.1"/>
    <property type="molecule type" value="Genomic_DNA"/>
</dbReference>
<evidence type="ECO:0000256" key="1">
    <source>
        <dbReference type="SAM" id="Phobius"/>
    </source>
</evidence>
<reference evidence="2 3" key="1">
    <citation type="submission" date="2021-11" db="EMBL/GenBank/DDBJ databases">
        <title>Seasonal and diel survey of microbial diversity of the Tyrrhenian coast.</title>
        <authorList>
            <person name="Gattoni G."/>
            <person name="Corral P."/>
        </authorList>
    </citation>
    <scope>NUCLEOTIDE SEQUENCE [LARGE SCALE GENOMIC DNA]</scope>
    <source>
        <strain evidence="2 3">Mr9</strain>
    </source>
</reference>
<comment type="caution">
    <text evidence="2">The sequence shown here is derived from an EMBL/GenBank/DDBJ whole genome shotgun (WGS) entry which is preliminary data.</text>
</comment>
<dbReference type="RefSeq" id="WP_228231469.1">
    <property type="nucleotide sequence ID" value="NZ_JAJGMW010000029.1"/>
</dbReference>
<dbReference type="Proteomes" id="UP001197770">
    <property type="component" value="Unassembled WGS sequence"/>
</dbReference>
<keyword evidence="1" id="KW-0472">Membrane</keyword>
<proteinExistence type="predicted"/>
<keyword evidence="3" id="KW-1185">Reference proteome</keyword>
<protein>
    <submittedName>
        <fullName evidence="2">Uncharacterized protein</fullName>
    </submittedName>
</protein>
<name>A0ABS8GWU4_9FLAO</name>
<evidence type="ECO:0000313" key="2">
    <source>
        <dbReference type="EMBL" id="MCC4214407.1"/>
    </source>
</evidence>
<feature type="transmembrane region" description="Helical" evidence="1">
    <location>
        <begin position="14"/>
        <end position="33"/>
    </location>
</feature>